<reference evidence="6" key="1">
    <citation type="journal article" date="2019" name="Int. J. Syst. Evol. Microbiol.">
        <title>The Global Catalogue of Microorganisms (GCM) 10K type strain sequencing project: providing services to taxonomists for standard genome sequencing and annotation.</title>
        <authorList>
            <consortium name="The Broad Institute Genomics Platform"/>
            <consortium name="The Broad Institute Genome Sequencing Center for Infectious Disease"/>
            <person name="Wu L."/>
            <person name="Ma J."/>
        </authorList>
    </citation>
    <scope>NUCLEOTIDE SEQUENCE [LARGE SCALE GENOMIC DNA]</scope>
    <source>
        <strain evidence="6">JCM 13249</strain>
    </source>
</reference>
<evidence type="ECO:0000259" key="4">
    <source>
        <dbReference type="Pfam" id="PF13439"/>
    </source>
</evidence>
<dbReference type="PANTHER" id="PTHR45947">
    <property type="entry name" value="SULFOQUINOVOSYL TRANSFERASE SQD2"/>
    <property type="match status" value="1"/>
</dbReference>
<accession>A0ABP4X8U2</accession>
<keyword evidence="2" id="KW-0808">Transferase</keyword>
<dbReference type="CDD" id="cd03801">
    <property type="entry name" value="GT4_PimA-like"/>
    <property type="match status" value="1"/>
</dbReference>
<dbReference type="Proteomes" id="UP001500655">
    <property type="component" value="Unassembled WGS sequence"/>
</dbReference>
<dbReference type="EMBL" id="BAAALS010000035">
    <property type="protein sequence ID" value="GAA1773460.1"/>
    <property type="molecule type" value="Genomic_DNA"/>
</dbReference>
<dbReference type="SUPFAM" id="SSF53756">
    <property type="entry name" value="UDP-Glycosyltransferase/glycogen phosphorylase"/>
    <property type="match status" value="1"/>
</dbReference>
<dbReference type="InterPro" id="IPR028098">
    <property type="entry name" value="Glyco_trans_4-like_N"/>
</dbReference>
<sequence length="363" mass="39771">MSDAARGATAARPTSVIFVTASRDWWGAEESVLTLACAARGRVRQTLLCRSEPLAARWVAEVGPSVVLARDNRRVQRAPRLQDMLWLLRNLRLLLSHDVVVLENFHLVIPGSLVKLAQRRGQRMVLDLHDKISTPRASRILRWFAPRMDAVISVSDYVAESLADLAVESATIYRPVRAPRQRTRRANAGRVVGIVGRVDPDKNHPLVIEAMSAAPRQLRLVIRGDRSDNRTPYRAEVQQLCARLLPDRHEIQGRVDPARAMEGLDILVVANAQEAMGRTVVEAQLAGVVAVVPDRGGAAELVEHLTTGVVYPAGDARGLAAALTWLSADAGLRAELTERAFRTASARHDPTAYARAYLSALTG</sequence>
<keyword evidence="6" id="KW-1185">Reference proteome</keyword>
<protein>
    <recommendedName>
        <fullName evidence="7">Glycosyltransferase</fullName>
    </recommendedName>
</protein>
<evidence type="ECO:0000256" key="1">
    <source>
        <dbReference type="ARBA" id="ARBA00022676"/>
    </source>
</evidence>
<name>A0ABP4X8U2_9ACTN</name>
<feature type="domain" description="Glycosyltransferase subfamily 4-like N-terminal" evidence="4">
    <location>
        <begin position="27"/>
        <end position="176"/>
    </location>
</feature>
<evidence type="ECO:0000313" key="5">
    <source>
        <dbReference type="EMBL" id="GAA1773460.1"/>
    </source>
</evidence>
<dbReference type="InterPro" id="IPR050194">
    <property type="entry name" value="Glycosyltransferase_grp1"/>
</dbReference>
<feature type="domain" description="Glycosyl transferase family 1" evidence="3">
    <location>
        <begin position="182"/>
        <end position="341"/>
    </location>
</feature>
<dbReference type="InterPro" id="IPR001296">
    <property type="entry name" value="Glyco_trans_1"/>
</dbReference>
<evidence type="ECO:0000313" key="6">
    <source>
        <dbReference type="Proteomes" id="UP001500655"/>
    </source>
</evidence>
<dbReference type="Pfam" id="PF13439">
    <property type="entry name" value="Glyco_transf_4"/>
    <property type="match status" value="1"/>
</dbReference>
<organism evidence="5 6">
    <name type="scientific">Luedemannella helvata</name>
    <dbReference type="NCBI Taxonomy" id="349315"/>
    <lineage>
        <taxon>Bacteria</taxon>
        <taxon>Bacillati</taxon>
        <taxon>Actinomycetota</taxon>
        <taxon>Actinomycetes</taxon>
        <taxon>Micromonosporales</taxon>
        <taxon>Micromonosporaceae</taxon>
        <taxon>Luedemannella</taxon>
    </lineage>
</organism>
<dbReference type="Gene3D" id="3.40.50.2000">
    <property type="entry name" value="Glycogen Phosphorylase B"/>
    <property type="match status" value="2"/>
</dbReference>
<gene>
    <name evidence="5" type="ORF">GCM10009681_51170</name>
</gene>
<keyword evidence="1" id="KW-0328">Glycosyltransferase</keyword>
<evidence type="ECO:0000259" key="3">
    <source>
        <dbReference type="Pfam" id="PF00534"/>
    </source>
</evidence>
<dbReference type="RefSeq" id="WP_344087286.1">
    <property type="nucleotide sequence ID" value="NZ_BAAALS010000035.1"/>
</dbReference>
<evidence type="ECO:0000256" key="2">
    <source>
        <dbReference type="ARBA" id="ARBA00022679"/>
    </source>
</evidence>
<comment type="caution">
    <text evidence="5">The sequence shown here is derived from an EMBL/GenBank/DDBJ whole genome shotgun (WGS) entry which is preliminary data.</text>
</comment>
<dbReference type="PANTHER" id="PTHR45947:SF3">
    <property type="entry name" value="SULFOQUINOVOSYL TRANSFERASE SQD2"/>
    <property type="match status" value="1"/>
</dbReference>
<dbReference type="Pfam" id="PF00534">
    <property type="entry name" value="Glycos_transf_1"/>
    <property type="match status" value="1"/>
</dbReference>
<proteinExistence type="predicted"/>
<evidence type="ECO:0008006" key="7">
    <source>
        <dbReference type="Google" id="ProtNLM"/>
    </source>
</evidence>